<feature type="non-terminal residue" evidence="2">
    <location>
        <position position="159"/>
    </location>
</feature>
<keyword evidence="3" id="KW-1185">Reference proteome</keyword>
<dbReference type="AlphaFoldDB" id="A0AAN5CIE3"/>
<proteinExistence type="predicted"/>
<evidence type="ECO:0000256" key="1">
    <source>
        <dbReference type="SAM" id="Phobius"/>
    </source>
</evidence>
<name>A0AAN5CIE3_9BILA</name>
<feature type="transmembrane region" description="Helical" evidence="1">
    <location>
        <begin position="121"/>
        <end position="148"/>
    </location>
</feature>
<gene>
    <name evidence="2" type="ORF">PMAYCL1PPCAC_15198</name>
</gene>
<feature type="non-terminal residue" evidence="2">
    <location>
        <position position="1"/>
    </location>
</feature>
<feature type="transmembrane region" description="Helical" evidence="1">
    <location>
        <begin position="83"/>
        <end position="100"/>
    </location>
</feature>
<reference evidence="3" key="1">
    <citation type="submission" date="2022-10" db="EMBL/GenBank/DDBJ databases">
        <title>Genome assembly of Pristionchus species.</title>
        <authorList>
            <person name="Yoshida K."/>
            <person name="Sommer R.J."/>
        </authorList>
    </citation>
    <scope>NUCLEOTIDE SEQUENCE [LARGE SCALE GENOMIC DNA]</scope>
    <source>
        <strain evidence="3">RS5460</strain>
    </source>
</reference>
<organism evidence="2 3">
    <name type="scientific">Pristionchus mayeri</name>
    <dbReference type="NCBI Taxonomy" id="1317129"/>
    <lineage>
        <taxon>Eukaryota</taxon>
        <taxon>Metazoa</taxon>
        <taxon>Ecdysozoa</taxon>
        <taxon>Nematoda</taxon>
        <taxon>Chromadorea</taxon>
        <taxon>Rhabditida</taxon>
        <taxon>Rhabditina</taxon>
        <taxon>Diplogasteromorpha</taxon>
        <taxon>Diplogasteroidea</taxon>
        <taxon>Neodiplogasteridae</taxon>
        <taxon>Pristionchus</taxon>
    </lineage>
</organism>
<evidence type="ECO:0000313" key="3">
    <source>
        <dbReference type="Proteomes" id="UP001328107"/>
    </source>
</evidence>
<feature type="transmembrane region" description="Helical" evidence="1">
    <location>
        <begin position="6"/>
        <end position="27"/>
    </location>
</feature>
<keyword evidence="1" id="KW-1133">Transmembrane helix</keyword>
<dbReference type="EMBL" id="BTRK01000004">
    <property type="protein sequence ID" value="GMR45003.1"/>
    <property type="molecule type" value="Genomic_DNA"/>
</dbReference>
<keyword evidence="1" id="KW-0472">Membrane</keyword>
<evidence type="ECO:0000313" key="2">
    <source>
        <dbReference type="EMBL" id="GMR45003.1"/>
    </source>
</evidence>
<comment type="caution">
    <text evidence="2">The sequence shown here is derived from an EMBL/GenBank/DDBJ whole genome shotgun (WGS) entry which is preliminary data.</text>
</comment>
<protein>
    <submittedName>
        <fullName evidence="2">Uncharacterized protein</fullName>
    </submittedName>
</protein>
<dbReference type="Proteomes" id="UP001328107">
    <property type="component" value="Unassembled WGS sequence"/>
</dbReference>
<accession>A0AAN5CIE3</accession>
<keyword evidence="1" id="KW-0812">Transmembrane</keyword>
<sequence length="159" mass="17656">DWDTCAILAIIEFVLNCFAQAAMVLAVRSIASDKHLHGNFKFVLCLTLSRTFLNGMRRCVADYLTIFWTGEISPEFLEAYKDVSIFTNLLLCISMPFVAIERMLYTYNVANYEKRRTSRCSLACCAAIVIIISGGIACADSFVAPIALQFAAPTFTLVV</sequence>